<evidence type="ECO:0008006" key="3">
    <source>
        <dbReference type="Google" id="ProtNLM"/>
    </source>
</evidence>
<dbReference type="Proteomes" id="UP000216361">
    <property type="component" value="Unassembled WGS sequence"/>
</dbReference>
<dbReference type="InterPro" id="IPR000600">
    <property type="entry name" value="ROK"/>
</dbReference>
<dbReference type="Pfam" id="PF00480">
    <property type="entry name" value="ROK"/>
    <property type="match status" value="1"/>
</dbReference>
<name>A0A255XKR6_9PROT</name>
<dbReference type="SUPFAM" id="SSF53067">
    <property type="entry name" value="Actin-like ATPase domain"/>
    <property type="match status" value="1"/>
</dbReference>
<dbReference type="InterPro" id="IPR043129">
    <property type="entry name" value="ATPase_NBD"/>
</dbReference>
<evidence type="ECO:0000313" key="2">
    <source>
        <dbReference type="Proteomes" id="UP000216361"/>
    </source>
</evidence>
<sequence>MLHLGIDLGGTKIESALSGAAIDHPLWRKREATQTTGGPEALIRQLADRILETQQEAGDRLTIGLGLPGSIDPTSGMVRNCVMPWLDGIPLPQALSERTGQPVAVVNDAQAFALSEAHFGAGRGARTVLGVTIGTGVGGGWVIEGRLHSGRHGIAGEIGHFTLDRDGRACYCGRTGCVEQYLSGTALERRYEDLSGLPLPLWDIAREAEHGDSDAEMVMQELIAAFGQTIGSLINIYDPEVIVIGGGVSEVKRLFSDGIAAVARQAMAAPLATRIVPAQLGAASGVFGAALVGAQAGFSLGPADRES</sequence>
<accession>A0A255XKR6</accession>
<dbReference type="AlphaFoldDB" id="A0A255XKR6"/>
<dbReference type="PANTHER" id="PTHR18964:SF174">
    <property type="entry name" value="D-ALLOSE KINASE-RELATED"/>
    <property type="match status" value="1"/>
</dbReference>
<organism evidence="1 2">
    <name type="scientific">Elstera cyanobacteriorum</name>
    <dbReference type="NCBI Taxonomy" id="2022747"/>
    <lineage>
        <taxon>Bacteria</taxon>
        <taxon>Pseudomonadati</taxon>
        <taxon>Pseudomonadota</taxon>
        <taxon>Alphaproteobacteria</taxon>
        <taxon>Rhodospirillales</taxon>
        <taxon>Rhodospirillaceae</taxon>
        <taxon>Elstera</taxon>
    </lineage>
</organism>
<gene>
    <name evidence="1" type="ORF">CHR90_16175</name>
</gene>
<keyword evidence="2" id="KW-1185">Reference proteome</keyword>
<dbReference type="EMBL" id="NOXS01000034">
    <property type="protein sequence ID" value="OYQ17481.1"/>
    <property type="molecule type" value="Genomic_DNA"/>
</dbReference>
<evidence type="ECO:0000313" key="1">
    <source>
        <dbReference type="EMBL" id="OYQ17481.1"/>
    </source>
</evidence>
<dbReference type="Gene3D" id="3.30.420.40">
    <property type="match status" value="2"/>
</dbReference>
<proteinExistence type="predicted"/>
<comment type="caution">
    <text evidence="1">The sequence shown here is derived from an EMBL/GenBank/DDBJ whole genome shotgun (WGS) entry which is preliminary data.</text>
</comment>
<dbReference type="PANTHER" id="PTHR18964">
    <property type="entry name" value="ROK (REPRESSOR, ORF, KINASE) FAMILY"/>
    <property type="match status" value="1"/>
</dbReference>
<dbReference type="GO" id="GO:0004396">
    <property type="term" value="F:hexokinase activity"/>
    <property type="evidence" value="ECO:0007669"/>
    <property type="project" value="TreeGrafter"/>
</dbReference>
<dbReference type="OrthoDB" id="9810372at2"/>
<protein>
    <recommendedName>
        <fullName evidence="3">Glucokinase</fullName>
    </recommendedName>
</protein>
<reference evidence="1 2" key="1">
    <citation type="submission" date="2017-07" db="EMBL/GenBank/DDBJ databases">
        <title>Elstera cyanobacteriorum sp. nov., a novel bacterium isolated from cyanobacterial aggregates in a eutrophic lake.</title>
        <authorList>
            <person name="Cai H."/>
        </authorList>
    </citation>
    <scope>NUCLEOTIDE SEQUENCE [LARGE SCALE GENOMIC DNA]</scope>
    <source>
        <strain evidence="1 2">TH019</strain>
    </source>
</reference>
<dbReference type="RefSeq" id="WP_094410139.1">
    <property type="nucleotide sequence ID" value="NZ_BMJZ01000005.1"/>
</dbReference>